<name>A0A251QRZ1_PRUPE</name>
<sequence length="69" mass="8187">MRISLTSITSIICMSKCLTNWMMRQTKIKNKKTIFIWVCFQMQPLCIFYIFLLSPLKNSDRGLCENMTE</sequence>
<dbReference type="EMBL" id="CM007651">
    <property type="protein sequence ID" value="ONI26557.1"/>
    <property type="molecule type" value="Genomic_DNA"/>
</dbReference>
<reference evidence="2 3" key="1">
    <citation type="journal article" date="2013" name="Nat. Genet.">
        <title>The high-quality draft genome of peach (Prunus persica) identifies unique patterns of genetic diversity, domestication and genome evolution.</title>
        <authorList>
            <consortium name="International Peach Genome Initiative"/>
            <person name="Verde I."/>
            <person name="Abbott A.G."/>
            <person name="Scalabrin S."/>
            <person name="Jung S."/>
            <person name="Shu S."/>
            <person name="Marroni F."/>
            <person name="Zhebentyayeva T."/>
            <person name="Dettori M.T."/>
            <person name="Grimwood J."/>
            <person name="Cattonaro F."/>
            <person name="Zuccolo A."/>
            <person name="Rossini L."/>
            <person name="Jenkins J."/>
            <person name="Vendramin E."/>
            <person name="Meisel L.A."/>
            <person name="Decroocq V."/>
            <person name="Sosinski B."/>
            <person name="Prochnik S."/>
            <person name="Mitros T."/>
            <person name="Policriti A."/>
            <person name="Cipriani G."/>
            <person name="Dondini L."/>
            <person name="Ficklin S."/>
            <person name="Goodstein D.M."/>
            <person name="Xuan P."/>
            <person name="Del Fabbro C."/>
            <person name="Aramini V."/>
            <person name="Copetti D."/>
            <person name="Gonzalez S."/>
            <person name="Horner D.S."/>
            <person name="Falchi R."/>
            <person name="Lucas S."/>
            <person name="Mica E."/>
            <person name="Maldonado J."/>
            <person name="Lazzari B."/>
            <person name="Bielenberg D."/>
            <person name="Pirona R."/>
            <person name="Miculan M."/>
            <person name="Barakat A."/>
            <person name="Testolin R."/>
            <person name="Stella A."/>
            <person name="Tartarini S."/>
            <person name="Tonutti P."/>
            <person name="Arus P."/>
            <person name="Orellana A."/>
            <person name="Wells C."/>
            <person name="Main D."/>
            <person name="Vizzotto G."/>
            <person name="Silva H."/>
            <person name="Salamini F."/>
            <person name="Schmutz J."/>
            <person name="Morgante M."/>
            <person name="Rokhsar D.S."/>
        </authorList>
    </citation>
    <scope>NUCLEOTIDE SEQUENCE [LARGE SCALE GENOMIC DNA]</scope>
    <source>
        <strain evidence="3">cv. Nemared</strain>
    </source>
</reference>
<feature type="transmembrane region" description="Helical" evidence="1">
    <location>
        <begin position="34"/>
        <end position="52"/>
    </location>
</feature>
<accession>A0A251QRZ1</accession>
<organism evidence="2 3">
    <name type="scientific">Prunus persica</name>
    <name type="common">Peach</name>
    <name type="synonym">Amygdalus persica</name>
    <dbReference type="NCBI Taxonomy" id="3760"/>
    <lineage>
        <taxon>Eukaryota</taxon>
        <taxon>Viridiplantae</taxon>
        <taxon>Streptophyta</taxon>
        <taxon>Embryophyta</taxon>
        <taxon>Tracheophyta</taxon>
        <taxon>Spermatophyta</taxon>
        <taxon>Magnoliopsida</taxon>
        <taxon>eudicotyledons</taxon>
        <taxon>Gunneridae</taxon>
        <taxon>Pentapetalae</taxon>
        <taxon>rosids</taxon>
        <taxon>fabids</taxon>
        <taxon>Rosales</taxon>
        <taxon>Rosaceae</taxon>
        <taxon>Amygdaloideae</taxon>
        <taxon>Amygdaleae</taxon>
        <taxon>Prunus</taxon>
    </lineage>
</organism>
<keyword evidence="1" id="KW-1133">Transmembrane helix</keyword>
<dbReference type="Proteomes" id="UP000006882">
    <property type="component" value="Chromosome G1"/>
</dbReference>
<evidence type="ECO:0000313" key="2">
    <source>
        <dbReference type="EMBL" id="ONI26557.1"/>
    </source>
</evidence>
<gene>
    <name evidence="2" type="ORF">PRUPE_1G031000</name>
</gene>
<proteinExistence type="predicted"/>
<dbReference type="Gramene" id="ONI26557">
    <property type="protein sequence ID" value="ONI26557"/>
    <property type="gene ID" value="PRUPE_1G031000"/>
</dbReference>
<keyword evidence="3" id="KW-1185">Reference proteome</keyword>
<keyword evidence="1" id="KW-0472">Membrane</keyword>
<protein>
    <submittedName>
        <fullName evidence="2">Uncharacterized protein</fullName>
    </submittedName>
</protein>
<keyword evidence="1" id="KW-0812">Transmembrane</keyword>
<dbReference type="AlphaFoldDB" id="A0A251QRZ1"/>
<evidence type="ECO:0000256" key="1">
    <source>
        <dbReference type="SAM" id="Phobius"/>
    </source>
</evidence>
<evidence type="ECO:0000313" key="3">
    <source>
        <dbReference type="Proteomes" id="UP000006882"/>
    </source>
</evidence>